<proteinExistence type="predicted"/>
<reference evidence="1 2" key="1">
    <citation type="submission" date="2018-08" db="EMBL/GenBank/DDBJ databases">
        <title>A genome reference for cultivated species of the human gut microbiota.</title>
        <authorList>
            <person name="Zou Y."/>
            <person name="Xue W."/>
            <person name="Luo G."/>
        </authorList>
    </citation>
    <scope>NUCLEOTIDE SEQUENCE [LARGE SCALE GENOMIC DNA]</scope>
    <source>
        <strain evidence="1 2">OF01-2LB</strain>
    </source>
</reference>
<evidence type="ECO:0000313" key="1">
    <source>
        <dbReference type="EMBL" id="RGC09030.1"/>
    </source>
</evidence>
<dbReference type="AlphaFoldDB" id="A0A3E2VEH4"/>
<comment type="caution">
    <text evidence="1">The sequence shown here is derived from an EMBL/GenBank/DDBJ whole genome shotgun (WGS) entry which is preliminary data.</text>
</comment>
<name>A0A3E2VEH4_CLOIN</name>
<evidence type="ECO:0000313" key="2">
    <source>
        <dbReference type="Proteomes" id="UP000260025"/>
    </source>
</evidence>
<accession>A0A3E2VEH4</accession>
<dbReference type="Proteomes" id="UP000260025">
    <property type="component" value="Unassembled WGS sequence"/>
</dbReference>
<organism evidence="1 2">
    <name type="scientific">Clostridium innocuum</name>
    <dbReference type="NCBI Taxonomy" id="1522"/>
    <lineage>
        <taxon>Bacteria</taxon>
        <taxon>Bacillati</taxon>
        <taxon>Bacillota</taxon>
        <taxon>Clostridia</taxon>
        <taxon>Eubacteriales</taxon>
        <taxon>Clostridiaceae</taxon>
        <taxon>Clostridium</taxon>
    </lineage>
</organism>
<protein>
    <submittedName>
        <fullName evidence="1">Uncharacterized protein</fullName>
    </submittedName>
</protein>
<dbReference type="EMBL" id="QVEV01000061">
    <property type="protein sequence ID" value="RGC09030.1"/>
    <property type="molecule type" value="Genomic_DNA"/>
</dbReference>
<sequence length="64" mass="7280">MQIEPAICVHAVSEYLHTLKQRGEKPADTCDTSAIHKDDALRQNRHLPVYAKAKVKDQFHQVAQ</sequence>
<gene>
    <name evidence="1" type="ORF">DXA38_21275</name>
</gene>